<feature type="non-terminal residue" evidence="7">
    <location>
        <position position="1"/>
    </location>
</feature>
<keyword evidence="3 5" id="KW-0808">Transferase</keyword>
<keyword evidence="5" id="KW-0863">Zinc-finger</keyword>
<evidence type="ECO:0000256" key="3">
    <source>
        <dbReference type="ARBA" id="ARBA00022679"/>
    </source>
</evidence>
<dbReference type="GO" id="GO:0005789">
    <property type="term" value="C:endoplasmic reticulum membrane"/>
    <property type="evidence" value="ECO:0007669"/>
    <property type="project" value="UniProtKB-SubCell"/>
</dbReference>
<name>S8C3X7_9LAMI</name>
<keyword evidence="4 5" id="KW-0833">Ubl conjugation pathway</keyword>
<keyword evidence="5" id="KW-0256">Endoplasmic reticulum</keyword>
<dbReference type="GO" id="GO:0006511">
    <property type="term" value="P:ubiquitin-dependent protein catabolic process"/>
    <property type="evidence" value="ECO:0007669"/>
    <property type="project" value="UniProtKB-UniRule"/>
</dbReference>
<comment type="caution">
    <text evidence="7">The sequence shown here is derived from an EMBL/GenBank/DDBJ whole genome shotgun (WGS) entry which is preliminary data.</text>
</comment>
<evidence type="ECO:0000256" key="4">
    <source>
        <dbReference type="ARBA" id="ARBA00022786"/>
    </source>
</evidence>
<dbReference type="Proteomes" id="UP000015453">
    <property type="component" value="Unassembled WGS sequence"/>
</dbReference>
<comment type="pathway">
    <text evidence="2 5">Protein modification; protein ubiquitination.</text>
</comment>
<comment type="domain">
    <text evidence="5">The RING-type zinc finger domain is responsible for E3 ligase activity.</text>
</comment>
<organism evidence="7 8">
    <name type="scientific">Genlisea aurea</name>
    <dbReference type="NCBI Taxonomy" id="192259"/>
    <lineage>
        <taxon>Eukaryota</taxon>
        <taxon>Viridiplantae</taxon>
        <taxon>Streptophyta</taxon>
        <taxon>Embryophyta</taxon>
        <taxon>Tracheophyta</taxon>
        <taxon>Spermatophyta</taxon>
        <taxon>Magnoliopsida</taxon>
        <taxon>eudicotyledons</taxon>
        <taxon>Gunneridae</taxon>
        <taxon>Pentapetalae</taxon>
        <taxon>asterids</taxon>
        <taxon>lamiids</taxon>
        <taxon>Lamiales</taxon>
        <taxon>Lentibulariaceae</taxon>
        <taxon>Genlisea</taxon>
    </lineage>
</organism>
<comment type="subcellular location">
    <subcellularLocation>
        <location evidence="5">Endoplasmic reticulum membrane</location>
        <topology evidence="5">Single-pass type IV membrane protein</topology>
    </subcellularLocation>
</comment>
<keyword evidence="5" id="KW-0862">Zinc</keyword>
<dbReference type="EC" id="2.3.2.27" evidence="5"/>
<dbReference type="InterPro" id="IPR045103">
    <property type="entry name" value="RNF5/RNF185-like"/>
</dbReference>
<protein>
    <recommendedName>
        <fullName evidence="5">E3 ubiquitin-protein ligase RMA</fullName>
        <ecNumber evidence="5">2.3.2.27</ecNumber>
    </recommendedName>
    <alternativeName>
        <fullName evidence="5">Protein RING membrane-anchor</fullName>
    </alternativeName>
    <alternativeName>
        <fullName evidence="5">RING-type E3 ubiquitin transferase RMA</fullName>
    </alternativeName>
</protein>
<evidence type="ECO:0000313" key="7">
    <source>
        <dbReference type="EMBL" id="EPS59131.1"/>
    </source>
</evidence>
<evidence type="ECO:0000256" key="5">
    <source>
        <dbReference type="RuleBase" id="RU369090"/>
    </source>
</evidence>
<dbReference type="PANTHER" id="PTHR12313">
    <property type="entry name" value="E3 UBIQUITIN-PROTEIN LIGASE RNF5-RELATED"/>
    <property type="match status" value="1"/>
</dbReference>
<reference evidence="7 8" key="1">
    <citation type="journal article" date="2013" name="BMC Genomics">
        <title>The miniature genome of a carnivorous plant Genlisea aurea contains a low number of genes and short non-coding sequences.</title>
        <authorList>
            <person name="Leushkin E.V."/>
            <person name="Sutormin R.A."/>
            <person name="Nabieva E.R."/>
            <person name="Penin A.A."/>
            <person name="Kondrashov A.S."/>
            <person name="Logacheva M.D."/>
        </authorList>
    </citation>
    <scope>NUCLEOTIDE SEQUENCE [LARGE SCALE GENOMIC DNA]</scope>
</reference>
<evidence type="ECO:0000256" key="6">
    <source>
        <dbReference type="SAM" id="MobiDB-lite"/>
    </source>
</evidence>
<evidence type="ECO:0000256" key="1">
    <source>
        <dbReference type="ARBA" id="ARBA00000900"/>
    </source>
</evidence>
<sequence length="144" mass="16031">EEEEEETPPPHCPVCKSHVSEKTLIPLYGRGTTAAKTSKHGVPRRPYSPIAAAAAAPFSHRGRHATRRSSNNGTAVGPPGGGMLFGEMVYARIFGNSETTLYSSSYPRVVMNPRQRRYMMEVDRSMSRLCFFLFCSFLLCLLLF</sequence>
<dbReference type="UniPathway" id="UPA00143"/>
<evidence type="ECO:0000313" key="8">
    <source>
        <dbReference type="Proteomes" id="UP000015453"/>
    </source>
</evidence>
<gene>
    <name evidence="7" type="ORF">M569_15679</name>
</gene>
<accession>S8C3X7</accession>
<comment type="catalytic activity">
    <reaction evidence="1 5">
        <text>S-ubiquitinyl-[E2 ubiquitin-conjugating enzyme]-L-cysteine + [acceptor protein]-L-lysine = [E2 ubiquitin-conjugating enzyme]-L-cysteine + N(6)-ubiquitinyl-[acceptor protein]-L-lysine.</text>
        <dbReference type="EC" id="2.3.2.27"/>
    </reaction>
</comment>
<keyword evidence="5" id="KW-0479">Metal-binding</keyword>
<feature type="region of interest" description="Disordered" evidence="6">
    <location>
        <begin position="57"/>
        <end position="78"/>
    </location>
</feature>
<dbReference type="GO" id="GO:0061630">
    <property type="term" value="F:ubiquitin protein ligase activity"/>
    <property type="evidence" value="ECO:0007669"/>
    <property type="project" value="UniProtKB-UniRule"/>
</dbReference>
<dbReference type="AlphaFoldDB" id="S8C3X7"/>
<evidence type="ECO:0000256" key="2">
    <source>
        <dbReference type="ARBA" id="ARBA00004906"/>
    </source>
</evidence>
<proteinExistence type="predicted"/>
<dbReference type="GO" id="GO:0008270">
    <property type="term" value="F:zinc ion binding"/>
    <property type="evidence" value="ECO:0007669"/>
    <property type="project" value="UniProtKB-KW"/>
</dbReference>
<dbReference type="GO" id="GO:0016567">
    <property type="term" value="P:protein ubiquitination"/>
    <property type="evidence" value="ECO:0007669"/>
    <property type="project" value="UniProtKB-UniPathway"/>
</dbReference>
<keyword evidence="8" id="KW-1185">Reference proteome</keyword>
<comment type="function">
    <text evidence="5">E3 ubiquitin-protein ligase.</text>
</comment>
<dbReference type="EMBL" id="AUSU01008615">
    <property type="protein sequence ID" value="EPS59131.1"/>
    <property type="molecule type" value="Genomic_DNA"/>
</dbReference>